<evidence type="ECO:0000256" key="1">
    <source>
        <dbReference type="ARBA" id="ARBA00009670"/>
    </source>
</evidence>
<dbReference type="RefSeq" id="WP_229954421.1">
    <property type="nucleotide sequence ID" value="NZ_BAAAEM010000002.1"/>
</dbReference>
<name>A0ABP3JT04_9SPHN</name>
<evidence type="ECO:0000259" key="5">
    <source>
        <dbReference type="Pfam" id="PF03109"/>
    </source>
</evidence>
<dbReference type="InterPro" id="IPR011009">
    <property type="entry name" value="Kinase-like_dom_sf"/>
</dbReference>
<keyword evidence="7" id="KW-1185">Reference proteome</keyword>
<keyword evidence="4" id="KW-0067">ATP-binding</keyword>
<dbReference type="InterPro" id="IPR004147">
    <property type="entry name" value="ABC1_dom"/>
</dbReference>
<evidence type="ECO:0000256" key="3">
    <source>
        <dbReference type="ARBA" id="ARBA00022741"/>
    </source>
</evidence>
<keyword evidence="6" id="KW-0418">Kinase</keyword>
<evidence type="ECO:0000256" key="2">
    <source>
        <dbReference type="ARBA" id="ARBA00022679"/>
    </source>
</evidence>
<comment type="caution">
    <text evidence="6">The sequence shown here is derived from an EMBL/GenBank/DDBJ whole genome shotgun (WGS) entry which is preliminary data.</text>
</comment>
<dbReference type="PANTHER" id="PTHR43851:SF3">
    <property type="entry name" value="COENZYME Q8"/>
    <property type="match status" value="1"/>
</dbReference>
<evidence type="ECO:0000313" key="6">
    <source>
        <dbReference type="EMBL" id="GAA0463611.1"/>
    </source>
</evidence>
<dbReference type="InterPro" id="IPR051409">
    <property type="entry name" value="Atypical_kinase_ADCK"/>
</dbReference>
<keyword evidence="3" id="KW-0547">Nucleotide-binding</keyword>
<accession>A0ABP3JT04</accession>
<dbReference type="Pfam" id="PF03109">
    <property type="entry name" value="ABC1"/>
    <property type="match status" value="1"/>
</dbReference>
<dbReference type="PANTHER" id="PTHR43851">
    <property type="match status" value="1"/>
</dbReference>
<feature type="domain" description="ABC1 atypical kinase-like" evidence="5">
    <location>
        <begin position="100"/>
        <end position="341"/>
    </location>
</feature>
<evidence type="ECO:0000313" key="7">
    <source>
        <dbReference type="Proteomes" id="UP001500713"/>
    </source>
</evidence>
<dbReference type="InterPro" id="IPR034646">
    <property type="entry name" value="ADCK3_dom"/>
</dbReference>
<reference evidence="7" key="1">
    <citation type="journal article" date="2019" name="Int. J. Syst. Evol. Microbiol.">
        <title>The Global Catalogue of Microorganisms (GCM) 10K type strain sequencing project: providing services to taxonomists for standard genome sequencing and annotation.</title>
        <authorList>
            <consortium name="The Broad Institute Genomics Platform"/>
            <consortium name="The Broad Institute Genome Sequencing Center for Infectious Disease"/>
            <person name="Wu L."/>
            <person name="Ma J."/>
        </authorList>
    </citation>
    <scope>NUCLEOTIDE SEQUENCE [LARGE SCALE GENOMIC DNA]</scope>
    <source>
        <strain evidence="7">JCM 14162</strain>
    </source>
</reference>
<sequence>MARDKGDPKSRSVPRGRLSRFSQFGRLAGGVAGGMMAEGARRLANGERPAVRDMMLTPGNVSRVADRLSHLRGAAMKLGQMISMDAGDMLPPELAEIMAKLRQNAHRMPPQQLQKVLAEQWGQNWRKRFSHFGATPIAAASIGQVHRAMPADGRDLAIKVQYPGVQESIDADVDNVAALLKISNLLPRELDIGPLLAEAKKQLHEEADYRREGEYLTRFGTLLAGSSDYIIPVLDEEFTTDRVLAMSFVDGKAIETLVDAPQETRDATMHLLFQLVLREIFEFGVIQSDPNFANYRYQPDTGKLILLDFGATRPVRPDIAKAYKRLIEAAFNGDRDAVRKAALAAGFVSETAVAKHRPRIDRMIDIILGELNQPGLFDFSDRSFVEALSDEGMDVAADKTAWHIPPTDLLFIQRKISGTALLAARLKAKIDVRAIVSEYLDLG</sequence>
<dbReference type="CDD" id="cd13970">
    <property type="entry name" value="ABC1_ADCK3"/>
    <property type="match status" value="1"/>
</dbReference>
<dbReference type="GO" id="GO:0016301">
    <property type="term" value="F:kinase activity"/>
    <property type="evidence" value="ECO:0007669"/>
    <property type="project" value="UniProtKB-KW"/>
</dbReference>
<organism evidence="6 7">
    <name type="scientific">Parasphingorhabdus litoris</name>
    <dbReference type="NCBI Taxonomy" id="394733"/>
    <lineage>
        <taxon>Bacteria</taxon>
        <taxon>Pseudomonadati</taxon>
        <taxon>Pseudomonadota</taxon>
        <taxon>Alphaproteobacteria</taxon>
        <taxon>Sphingomonadales</taxon>
        <taxon>Sphingomonadaceae</taxon>
        <taxon>Parasphingorhabdus</taxon>
    </lineage>
</organism>
<evidence type="ECO:0000256" key="4">
    <source>
        <dbReference type="ARBA" id="ARBA00022840"/>
    </source>
</evidence>
<proteinExistence type="inferred from homology"/>
<dbReference type="SUPFAM" id="SSF56112">
    <property type="entry name" value="Protein kinase-like (PK-like)"/>
    <property type="match status" value="1"/>
</dbReference>
<comment type="similarity">
    <text evidence="1">Belongs to the protein kinase superfamily. ADCK protein kinase family.</text>
</comment>
<gene>
    <name evidence="6" type="ORF">GCM10009096_00120</name>
</gene>
<dbReference type="Proteomes" id="UP001500713">
    <property type="component" value="Unassembled WGS sequence"/>
</dbReference>
<dbReference type="EMBL" id="BAAAEM010000002">
    <property type="protein sequence ID" value="GAA0463611.1"/>
    <property type="molecule type" value="Genomic_DNA"/>
</dbReference>
<protein>
    <submittedName>
        <fullName evidence="6">AarF/ABC1/UbiB kinase family protein</fullName>
    </submittedName>
</protein>
<keyword evidence="2" id="KW-0808">Transferase</keyword>